<evidence type="ECO:0000313" key="7">
    <source>
        <dbReference type="EMBL" id="CAH3170476.1"/>
    </source>
</evidence>
<proteinExistence type="inferred from homology"/>
<evidence type="ECO:0000256" key="1">
    <source>
        <dbReference type="ARBA" id="ARBA00010066"/>
    </source>
</evidence>
<name>A0ABN8QWB7_9CNID</name>
<keyword evidence="2 5" id="KW-0813">Transport</keyword>
<reference evidence="7 8" key="1">
    <citation type="submission" date="2022-05" db="EMBL/GenBank/DDBJ databases">
        <authorList>
            <consortium name="Genoscope - CEA"/>
            <person name="William W."/>
        </authorList>
    </citation>
    <scope>NUCLEOTIDE SEQUENCE [LARGE SCALE GENOMIC DNA]</scope>
</reference>
<dbReference type="PANTHER" id="PTHR12713">
    <property type="entry name" value="VACUOLAR ATP SYNTHASE SUBUNIT G"/>
    <property type="match status" value="1"/>
</dbReference>
<feature type="coiled-coil region" evidence="6">
    <location>
        <begin position="18"/>
        <end position="67"/>
    </location>
</feature>
<organism evidence="7 8">
    <name type="scientific">Porites lobata</name>
    <dbReference type="NCBI Taxonomy" id="104759"/>
    <lineage>
        <taxon>Eukaryota</taxon>
        <taxon>Metazoa</taxon>
        <taxon>Cnidaria</taxon>
        <taxon>Anthozoa</taxon>
        <taxon>Hexacorallia</taxon>
        <taxon>Scleractinia</taxon>
        <taxon>Fungiina</taxon>
        <taxon>Poritidae</taxon>
        <taxon>Porites</taxon>
    </lineage>
</organism>
<comment type="similarity">
    <text evidence="1 5">Belongs to the V-ATPase G subunit family.</text>
</comment>
<protein>
    <recommendedName>
        <fullName evidence="5">V-type proton ATPase subunit G</fullName>
    </recommendedName>
</protein>
<gene>
    <name evidence="7" type="ORF">PLOB_00010730</name>
</gene>
<evidence type="ECO:0000256" key="3">
    <source>
        <dbReference type="ARBA" id="ARBA00022781"/>
    </source>
</evidence>
<keyword evidence="8" id="KW-1185">Reference proteome</keyword>
<keyword evidence="6" id="KW-0175">Coiled coil</keyword>
<dbReference type="Gene3D" id="1.20.5.2950">
    <property type="match status" value="1"/>
</dbReference>
<evidence type="ECO:0000313" key="8">
    <source>
        <dbReference type="Proteomes" id="UP001159405"/>
    </source>
</evidence>
<keyword evidence="3 5" id="KW-0375">Hydrogen ion transport</keyword>
<dbReference type="NCBIfam" id="TIGR01147">
    <property type="entry name" value="V_ATP_synt_G"/>
    <property type="match status" value="1"/>
</dbReference>
<comment type="subunit">
    <text evidence="5">V-ATPase is a heteromultimeric enzyme made up of two complexes: the ATP-hydrolytic V1 complex and the proton translocation V0 complex.</text>
</comment>
<evidence type="ECO:0000256" key="2">
    <source>
        <dbReference type="ARBA" id="ARBA00022448"/>
    </source>
</evidence>
<dbReference type="Proteomes" id="UP001159405">
    <property type="component" value="Unassembled WGS sequence"/>
</dbReference>
<dbReference type="EMBL" id="CALNXK010000156">
    <property type="protein sequence ID" value="CAH3170476.1"/>
    <property type="molecule type" value="Genomic_DNA"/>
</dbReference>
<dbReference type="Pfam" id="PF03179">
    <property type="entry name" value="V-ATPase_G"/>
    <property type="match status" value="1"/>
</dbReference>
<comment type="function">
    <text evidence="5">Subunit of the V1 complex of vacuolar(H+)-ATPase (V-ATPase), a multisubunit enzyme composed of a peripheral complex (V1) that hydrolyzes ATP and a membrane integral complex (V0) that translocates protons. V-ATPase is responsible for acidifying and maintaining the pH of intracellular compartments and in some cell types, is targeted to the plasma membrane, where it is responsible for acidifying the extracellular environment.</text>
</comment>
<sequence>MTFASRRIFKMASQSQGIQQLLQAEKKAETMVSEARKRKTQKLKRAKEEAQAEIRNYREEREKQFVEYQREHMGSKDDFQAKIEEQTTVRLQQVSDSVNQNKNKVIERLLSLVYDIKPELHENLRT</sequence>
<comment type="caution">
    <text evidence="7">The sequence shown here is derived from an EMBL/GenBank/DDBJ whole genome shotgun (WGS) entry which is preliminary data.</text>
</comment>
<dbReference type="PANTHER" id="PTHR12713:SF11">
    <property type="entry name" value="V-TYPE PROTON ATPASE SUBUNIT G"/>
    <property type="match status" value="1"/>
</dbReference>
<evidence type="ECO:0000256" key="6">
    <source>
        <dbReference type="SAM" id="Coils"/>
    </source>
</evidence>
<evidence type="ECO:0000256" key="4">
    <source>
        <dbReference type="ARBA" id="ARBA00023065"/>
    </source>
</evidence>
<evidence type="ECO:0000256" key="5">
    <source>
        <dbReference type="RuleBase" id="RU364019"/>
    </source>
</evidence>
<accession>A0ABN8QWB7</accession>
<keyword evidence="4 5" id="KW-0406">Ion transport</keyword>
<dbReference type="InterPro" id="IPR005124">
    <property type="entry name" value="V-ATPase_G"/>
</dbReference>